<sequence>MEMKKDNIVKVSIEEDVAEIVSGFGRYQRWQCLLAIVPVICTALSNTNFVFAAAAIDYRCAVPQCEVNNATFATPGWWPTNVSDTRCSRPAYSSNSTCDPGDYDHVEECDLWIYDTRNSIVNEVEQLY</sequence>
<accession>A0ABM3LPA7</accession>
<dbReference type="GeneID" id="112044192"/>
<evidence type="ECO:0000313" key="3">
    <source>
        <dbReference type="RefSeq" id="XP_052740900.1"/>
    </source>
</evidence>
<evidence type="ECO:0000313" key="2">
    <source>
        <dbReference type="Proteomes" id="UP001652582"/>
    </source>
</evidence>
<organism evidence="2 3">
    <name type="scientific">Bicyclus anynana</name>
    <name type="common">Squinting bush brown butterfly</name>
    <dbReference type="NCBI Taxonomy" id="110368"/>
    <lineage>
        <taxon>Eukaryota</taxon>
        <taxon>Metazoa</taxon>
        <taxon>Ecdysozoa</taxon>
        <taxon>Arthropoda</taxon>
        <taxon>Hexapoda</taxon>
        <taxon>Insecta</taxon>
        <taxon>Pterygota</taxon>
        <taxon>Neoptera</taxon>
        <taxon>Endopterygota</taxon>
        <taxon>Lepidoptera</taxon>
        <taxon>Glossata</taxon>
        <taxon>Ditrysia</taxon>
        <taxon>Papilionoidea</taxon>
        <taxon>Nymphalidae</taxon>
        <taxon>Satyrinae</taxon>
        <taxon>Satyrini</taxon>
        <taxon>Mycalesina</taxon>
        <taxon>Bicyclus</taxon>
    </lineage>
</organism>
<dbReference type="RefSeq" id="XP_052740900.1">
    <property type="nucleotide sequence ID" value="XM_052884940.1"/>
</dbReference>
<evidence type="ECO:0000256" key="1">
    <source>
        <dbReference type="SAM" id="Phobius"/>
    </source>
</evidence>
<keyword evidence="1" id="KW-1133">Transmembrane helix</keyword>
<keyword evidence="1" id="KW-0812">Transmembrane</keyword>
<keyword evidence="1" id="KW-0472">Membrane</keyword>
<reference evidence="3" key="1">
    <citation type="submission" date="2025-08" db="UniProtKB">
        <authorList>
            <consortium name="RefSeq"/>
        </authorList>
    </citation>
    <scope>IDENTIFICATION</scope>
</reference>
<gene>
    <name evidence="3" type="primary">LOC112044192</name>
</gene>
<name>A0ABM3LPA7_BICAN</name>
<proteinExistence type="predicted"/>
<dbReference type="Proteomes" id="UP001652582">
    <property type="component" value="Chromosome 13"/>
</dbReference>
<keyword evidence="2" id="KW-1185">Reference proteome</keyword>
<protein>
    <submittedName>
        <fullName evidence="3">Uncharacterized protein LOC112044192</fullName>
    </submittedName>
</protein>
<feature type="transmembrane region" description="Helical" evidence="1">
    <location>
        <begin position="32"/>
        <end position="56"/>
    </location>
</feature>